<feature type="region of interest" description="Disordered" evidence="1">
    <location>
        <begin position="1161"/>
        <end position="1183"/>
    </location>
</feature>
<dbReference type="SUPFAM" id="SSF50998">
    <property type="entry name" value="Quinoprotein alcohol dehydrogenase-like"/>
    <property type="match status" value="1"/>
</dbReference>
<dbReference type="SUPFAM" id="SSF53300">
    <property type="entry name" value="vWA-like"/>
    <property type="match status" value="1"/>
</dbReference>
<dbReference type="Gene3D" id="3.40.50.410">
    <property type="entry name" value="von Willebrand factor, type A domain"/>
    <property type="match status" value="2"/>
</dbReference>
<evidence type="ECO:0000313" key="5">
    <source>
        <dbReference type="Proteomes" id="UP000273143"/>
    </source>
</evidence>
<evidence type="ECO:0000256" key="1">
    <source>
        <dbReference type="SAM" id="MobiDB-lite"/>
    </source>
</evidence>
<dbReference type="AlphaFoldDB" id="A0A3Q9JKT5"/>
<proteinExistence type="predicted"/>
<sequence>MGRVYNKLAAMCMLLTCATVVQADDAEIFFNKELQHVNPNVIFLLDTSGSMAFNLNNDNSALNNPNRMDSLKDALTAILTDKSITDIRVGVISFSSYLSFIQDIEEIDKVTNESNDKITITKNGSTTTLSQKIIDNANGYASTASNSRLTLPPANVGKTVSSIYPSGAGYLAYRFDNILLNQSSNADTLVKSAKLRIFTRYNGRTSINLYVDPSISPDFLTTTPGFLYNKIRGLSGISCSKTNSYYECPVTDIIKDKIKNSSWTDGAAINFYVKTTASTDSLYISTDTSSQYSPELVIEVDNSLIAENKRTYRDQILEKALTLKEVGGTNTVLALQTMSNYISGIAKKGSQTQGPYHNTQTQFGKEIPSPIEEGCQLTHVILMSDGAPQANRNGYVDSSYYWNSEAAKYMGYSNYNNCRIITGLDKDNNPQTIKETYNTLPSSTGAPNSEACGRAIASWMANIDQTKNTNGANYIRTHTIGFALSNNAKATNFLKEVADYGQGTSKAATNTNELVQAFKDIITDVRATDSPSASGRVTLSAQSRYKQRNEVFYALYASNAYNYWPGNMKGFLLKYIDVTLSDNTKAQRPILVGKDGTTPAMGTDGAIINTVSSFWANSTSDGGTVDKGGVRGMLNRDYTKRPQFTSKSGPLIPLNADNVTATDLDLTGSNAEARKLGLLEFIKGNTYKEGGGGAAPTATPPKIGDSARSGVTLATYGCAQGNSVKLVDCGTLSQTALLASNDGFFRGYDTATGEVLYEYMPQEMLPLINKLEAASIVNYDKPRFYGLDGNVVIYHNDINQNDYIDNQEKAYAYVVSGRGGPYIYAFDISSKDSIKNVWKIKGGEGNFSRLGYTWSVPVLGNIKINGSVTPVLVFGGGYDKKPNEDDPYSTRTATKGNAVYIVNAINGELIQSFTNNMNYSVPSSVALVTDDSSDHLITDIVFGDTGGQVWRFIVNNTAQSSTYSGGMVATLGSDGSDSRKFFQTPSIYQYKDGTQEMISINIGSGFRNHPLSTDINDKIYSLRFPKSSNGTKGVLTEADLAVATVDYNSNLSVNNTLTGSLEHGFMISLQQGGEKVITDGLAEFGRLVFNTYVPVPTDKVTCKPRVGLQRTYVYDLITGESLLQSAYLESNVSALPADVTYYCKGDYCTIVPSTDILSEKKLPAGKDGGDSPLLTNVSGKADPSKYVKTGSTDLFDISPN</sequence>
<dbReference type="InterPro" id="IPR011047">
    <property type="entry name" value="Quinoprotein_ADH-like_sf"/>
</dbReference>
<keyword evidence="5" id="KW-1185">Reference proteome</keyword>
<evidence type="ECO:0000256" key="2">
    <source>
        <dbReference type="SAM" id="SignalP"/>
    </source>
</evidence>
<dbReference type="RefSeq" id="WP_127164555.1">
    <property type="nucleotide sequence ID" value="NZ_CP029822.1"/>
</dbReference>
<feature type="chain" id="PRO_5018774233" evidence="2">
    <location>
        <begin position="24"/>
        <end position="1200"/>
    </location>
</feature>
<dbReference type="Proteomes" id="UP000273143">
    <property type="component" value="Chromosome"/>
</dbReference>
<organism evidence="4 5">
    <name type="scientific">Entomomonas moraniae</name>
    <dbReference type="NCBI Taxonomy" id="2213226"/>
    <lineage>
        <taxon>Bacteria</taxon>
        <taxon>Pseudomonadati</taxon>
        <taxon>Pseudomonadota</taxon>
        <taxon>Gammaproteobacteria</taxon>
        <taxon>Pseudomonadales</taxon>
        <taxon>Pseudomonadaceae</taxon>
        <taxon>Entomomonas</taxon>
    </lineage>
</organism>
<evidence type="ECO:0000313" key="4">
    <source>
        <dbReference type="EMBL" id="AZS51875.1"/>
    </source>
</evidence>
<name>A0A3Q9JKT5_9GAMM</name>
<accession>A0A3Q9JKT5</accession>
<dbReference type="InterPro" id="IPR002035">
    <property type="entry name" value="VWF_A"/>
</dbReference>
<dbReference type="Pfam" id="PF13519">
    <property type="entry name" value="VWA_2"/>
    <property type="match status" value="1"/>
</dbReference>
<dbReference type="InterPro" id="IPR036465">
    <property type="entry name" value="vWFA_dom_sf"/>
</dbReference>
<dbReference type="KEGG" id="emo:DM558_14360"/>
<evidence type="ECO:0000259" key="3">
    <source>
        <dbReference type="PROSITE" id="PS50234"/>
    </source>
</evidence>
<feature type="domain" description="VWFA" evidence="3">
    <location>
        <begin position="40"/>
        <end position="96"/>
    </location>
</feature>
<feature type="signal peptide" evidence="2">
    <location>
        <begin position="1"/>
        <end position="23"/>
    </location>
</feature>
<keyword evidence="2" id="KW-0732">Signal</keyword>
<dbReference type="EMBL" id="CP029822">
    <property type="protein sequence ID" value="AZS51875.1"/>
    <property type="molecule type" value="Genomic_DNA"/>
</dbReference>
<reference evidence="5" key="1">
    <citation type="submission" date="2018-06" db="EMBL/GenBank/DDBJ databases">
        <title>Complete genome of Pseudomonas insecticola strain QZS01.</title>
        <authorList>
            <person name="Wang J."/>
            <person name="Su Q."/>
        </authorList>
    </citation>
    <scope>NUCLEOTIDE SEQUENCE [LARGE SCALE GENOMIC DNA]</scope>
    <source>
        <strain evidence="5">QZS01</strain>
    </source>
</reference>
<gene>
    <name evidence="4" type="ORF">DM558_14360</name>
</gene>
<protein>
    <submittedName>
        <fullName evidence="4">VWA domain-containing protein</fullName>
    </submittedName>
</protein>
<dbReference type="PROSITE" id="PS50234">
    <property type="entry name" value="VWFA"/>
    <property type="match status" value="1"/>
</dbReference>
<dbReference type="CDD" id="cd00198">
    <property type="entry name" value="vWFA"/>
    <property type="match status" value="1"/>
</dbReference>